<dbReference type="EMBL" id="JARBHB010000002">
    <property type="protein sequence ID" value="KAJ8892175.1"/>
    <property type="molecule type" value="Genomic_DNA"/>
</dbReference>
<keyword evidence="1" id="KW-0472">Membrane</keyword>
<keyword evidence="1" id="KW-0812">Transmembrane</keyword>
<evidence type="ECO:0000256" key="1">
    <source>
        <dbReference type="SAM" id="Phobius"/>
    </source>
</evidence>
<reference evidence="2 3" key="1">
    <citation type="submission" date="2023-02" db="EMBL/GenBank/DDBJ databases">
        <title>LHISI_Scaffold_Assembly.</title>
        <authorList>
            <person name="Stuart O.P."/>
            <person name="Cleave R."/>
            <person name="Magrath M.J.L."/>
            <person name="Mikheyev A.S."/>
        </authorList>
    </citation>
    <scope>NUCLEOTIDE SEQUENCE [LARGE SCALE GENOMIC DNA]</scope>
    <source>
        <strain evidence="2">Daus_M_001</strain>
        <tissue evidence="2">Leg muscle</tissue>
    </source>
</reference>
<name>A0ABQ9I6B7_9NEOP</name>
<evidence type="ECO:0000313" key="3">
    <source>
        <dbReference type="Proteomes" id="UP001159363"/>
    </source>
</evidence>
<evidence type="ECO:0000313" key="2">
    <source>
        <dbReference type="EMBL" id="KAJ8892175.1"/>
    </source>
</evidence>
<feature type="transmembrane region" description="Helical" evidence="1">
    <location>
        <begin position="186"/>
        <end position="212"/>
    </location>
</feature>
<gene>
    <name evidence="2" type="ORF">PR048_004755</name>
</gene>
<keyword evidence="3" id="KW-1185">Reference proteome</keyword>
<sequence length="520" mass="56981">MVNECNFYTYGWGTNRRIDRRIGIDRRPGTHGTAKCPTPGDGPCPKTVLMGVTGPVDRAGPAPWPCVFHSMPQWSTRMCLEPVTGRAQRAVANPTGDPLPSNGPVRAFKRAGPGQCPCVCCPMPLHVSSNGRAGPAPWSLPCVRGLRIDMGCCGLRRKIAARIVEHVAKDWCELVWISVEGWCVDWYVLVCVNWCGLLIEVLIAMLIAVLIVGKGEHLRERRDILMKKGKFEGEMAVGRPELQSMDSSGAPTPDADECALEGGSTRVVGRLLGWEVTLPCLSSLKNDIERDSRMKKQRIMLVEELATTGETPWPSTTSAMLSTCGNPDSGVETMPLAAVIGDQRVVYAIVKVPTMKEGKHFPSVSKSTVVCNTFGNCSHIFLIGLQARFHMRIIYRLFTLQDWNHLITLAFHQAEPGPIPGRVTGFSQLRIVPDDAVGWRVLSGSPVSPPLHSGADPYSLQSPSSALKTSLVRGGYSQNAFIVTVNRYRVGVNFSRQQMSRLVSCKPVKKSRMGNEPRAR</sequence>
<organism evidence="2 3">
    <name type="scientific">Dryococelus australis</name>
    <dbReference type="NCBI Taxonomy" id="614101"/>
    <lineage>
        <taxon>Eukaryota</taxon>
        <taxon>Metazoa</taxon>
        <taxon>Ecdysozoa</taxon>
        <taxon>Arthropoda</taxon>
        <taxon>Hexapoda</taxon>
        <taxon>Insecta</taxon>
        <taxon>Pterygota</taxon>
        <taxon>Neoptera</taxon>
        <taxon>Polyneoptera</taxon>
        <taxon>Phasmatodea</taxon>
        <taxon>Verophasmatodea</taxon>
        <taxon>Anareolatae</taxon>
        <taxon>Phasmatidae</taxon>
        <taxon>Eurycanthinae</taxon>
        <taxon>Dryococelus</taxon>
    </lineage>
</organism>
<keyword evidence="1" id="KW-1133">Transmembrane helix</keyword>
<protein>
    <submittedName>
        <fullName evidence="2">Uncharacterized protein</fullName>
    </submittedName>
</protein>
<accession>A0ABQ9I6B7</accession>
<comment type="caution">
    <text evidence="2">The sequence shown here is derived from an EMBL/GenBank/DDBJ whole genome shotgun (WGS) entry which is preliminary data.</text>
</comment>
<proteinExistence type="predicted"/>
<dbReference type="Proteomes" id="UP001159363">
    <property type="component" value="Chromosome 2"/>
</dbReference>